<proteinExistence type="predicted"/>
<protein>
    <submittedName>
        <fullName evidence="1">Uncharacterized protein</fullName>
    </submittedName>
</protein>
<evidence type="ECO:0000313" key="1">
    <source>
        <dbReference type="EMBL" id="TGY93457.1"/>
    </source>
</evidence>
<reference evidence="1" key="1">
    <citation type="submission" date="2019-04" db="EMBL/GenBank/DDBJ databases">
        <title>Microbes associate with the intestines of laboratory mice.</title>
        <authorList>
            <person name="Navarre W."/>
            <person name="Wong E."/>
            <person name="Huang K."/>
            <person name="Tropini C."/>
            <person name="Ng K."/>
            <person name="Yu B."/>
        </authorList>
    </citation>
    <scope>NUCLEOTIDE SEQUENCE</scope>
    <source>
        <strain evidence="1">NM01_1-7b</strain>
    </source>
</reference>
<sequence>MDFERYEKYMNARAAVRKENKRRIAEKFSECEKYVAENFVSCGCVFTKHDENLKKQGFMIWQDNGTISHKWLTLKECGITPLELLPYPEYK</sequence>
<gene>
    <name evidence="1" type="ORF">E5329_18745</name>
</gene>
<dbReference type="EMBL" id="SRYA01000044">
    <property type="protein sequence ID" value="TGY93457.1"/>
    <property type="molecule type" value="Genomic_DNA"/>
</dbReference>
<dbReference type="Proteomes" id="UP000304953">
    <property type="component" value="Unassembled WGS sequence"/>
</dbReference>
<evidence type="ECO:0000313" key="2">
    <source>
        <dbReference type="Proteomes" id="UP000304953"/>
    </source>
</evidence>
<organism evidence="1 2">
    <name type="scientific">Petralouisia muris</name>
    <dbReference type="NCBI Taxonomy" id="3032872"/>
    <lineage>
        <taxon>Bacteria</taxon>
        <taxon>Bacillati</taxon>
        <taxon>Bacillota</taxon>
        <taxon>Clostridia</taxon>
        <taxon>Lachnospirales</taxon>
        <taxon>Lachnospiraceae</taxon>
        <taxon>Petralouisia</taxon>
    </lineage>
</organism>
<keyword evidence="2" id="KW-1185">Reference proteome</keyword>
<comment type="caution">
    <text evidence="1">The sequence shown here is derived from an EMBL/GenBank/DDBJ whole genome shotgun (WGS) entry which is preliminary data.</text>
</comment>
<name>A0AC61RS76_9FIRM</name>
<accession>A0AC61RS76</accession>